<comment type="cofactor">
    <cofactor evidence="16 19">
        <name>Ca(2+)</name>
        <dbReference type="ChEBI" id="CHEBI:29108"/>
    </cofactor>
    <text evidence="16 19">Binds 2 calcium ions per subunit.</text>
</comment>
<feature type="binding site" evidence="16">
    <location>
        <position position="122"/>
    </location>
    <ligand>
        <name>Ca(2+)</name>
        <dbReference type="ChEBI" id="CHEBI:29108"/>
        <label>1</label>
    </ligand>
</feature>
<feature type="binding site" evidence="16">
    <location>
        <position position="130"/>
    </location>
    <ligand>
        <name>Ca(2+)</name>
        <dbReference type="ChEBI" id="CHEBI:29108"/>
        <label>1</label>
    </ligand>
</feature>
<feature type="binding site" description="axial binding residue" evidence="16">
    <location>
        <position position="235"/>
    </location>
    <ligand>
        <name>heme b</name>
        <dbReference type="ChEBI" id="CHEBI:60344"/>
    </ligand>
    <ligandPart>
        <name>Fe</name>
        <dbReference type="ChEBI" id="CHEBI:18248"/>
    </ligandPart>
</feature>
<evidence type="ECO:0000256" key="3">
    <source>
        <dbReference type="ARBA" id="ARBA00006873"/>
    </source>
</evidence>
<feature type="binding site" evidence="16">
    <location>
        <position position="116"/>
    </location>
    <ligand>
        <name>Ca(2+)</name>
        <dbReference type="ChEBI" id="CHEBI:29108"/>
        <label>1</label>
    </ligand>
</feature>
<feature type="domain" description="Plant heme peroxidase family profile" evidence="20">
    <location>
        <begin position="71"/>
        <end position="358"/>
    </location>
</feature>
<evidence type="ECO:0000256" key="4">
    <source>
        <dbReference type="ARBA" id="ARBA00022559"/>
    </source>
</evidence>
<dbReference type="GO" id="GO:0140825">
    <property type="term" value="F:lactoperoxidase activity"/>
    <property type="evidence" value="ECO:0007669"/>
    <property type="project" value="UniProtKB-EC"/>
</dbReference>
<evidence type="ECO:0000259" key="20">
    <source>
        <dbReference type="PROSITE" id="PS50873"/>
    </source>
</evidence>
<gene>
    <name evidence="21" type="ORF">SETIT_4G176600v2</name>
</gene>
<evidence type="ECO:0000256" key="12">
    <source>
        <dbReference type="ARBA" id="ARBA00023283"/>
    </source>
</evidence>
<accession>A0A368QVD8</accession>
<dbReference type="FunFam" id="1.10.520.10:FF:000001">
    <property type="entry name" value="Peroxidase"/>
    <property type="match status" value="1"/>
</dbReference>
<keyword evidence="6 16" id="KW-0479">Metal-binding</keyword>
<comment type="similarity">
    <text evidence="19">Belongs to the peroxidase family. Classical plant (class III) peroxidase subfamily.</text>
</comment>
<proteinExistence type="inferred from homology"/>
<evidence type="ECO:0000256" key="11">
    <source>
        <dbReference type="ARBA" id="ARBA00023180"/>
    </source>
</evidence>
<comment type="subcellular location">
    <subcellularLocation>
        <location evidence="2 19">Secreted</location>
    </subcellularLocation>
</comment>
<sequence>MTQILIHATLPRSTINRGLRVDATLKSKLQRPLLLKHSASLSLSKQVSMAAPTLMQCLLAISLLSFAAHAQLSTMFYASSCPNLQGIVRAAMTQAINNEPRMGASLLRLFFHDCFVQGCDASILLDAGGEKSAGPNANSVRGYEVIDTIKKNVEAACPGVVSCADIVALAARDGTNLLGGPTWNVPLGRRDSTTASASLANQNLPPPTASLGTLISLFGRQGLSARDMTALSGAHTIGQARCTTFRGRIYGDTDINASFAALRQQTCPRSGGDGNLAPMDLQTPARFDNAYYTNLLSQRGLFHSDQELFNGGSQDALVRQYSSSPSQFNSDFVAAMIKMGNIGAGNAGQIRRNCRVVNS</sequence>
<keyword evidence="7 16" id="KW-0106">Calcium</keyword>
<evidence type="ECO:0000256" key="2">
    <source>
        <dbReference type="ARBA" id="ARBA00004613"/>
    </source>
</evidence>
<dbReference type="EMBL" id="CM003531">
    <property type="protein sequence ID" value="RCV21911.1"/>
    <property type="molecule type" value="Genomic_DNA"/>
</dbReference>
<feature type="binding site" evidence="15">
    <location>
        <position position="205"/>
    </location>
    <ligand>
        <name>substrate</name>
    </ligand>
</feature>
<evidence type="ECO:0000256" key="17">
    <source>
        <dbReference type="PIRSR" id="PIRSR600823-4"/>
    </source>
</evidence>
<comment type="cofactor">
    <cofactor evidence="16 19">
        <name>heme b</name>
        <dbReference type="ChEBI" id="CHEBI:60344"/>
    </cofactor>
    <text evidence="16 19">Binds 1 heme b (iron(II)-protoporphyrin IX) group per subunit.</text>
</comment>
<feature type="binding site" evidence="16">
    <location>
        <position position="118"/>
    </location>
    <ligand>
        <name>Ca(2+)</name>
        <dbReference type="ChEBI" id="CHEBI:29108"/>
        <label>1</label>
    </ligand>
</feature>
<evidence type="ECO:0000256" key="16">
    <source>
        <dbReference type="PIRSR" id="PIRSR600823-3"/>
    </source>
</evidence>
<dbReference type="STRING" id="4555.A0A368QVD8"/>
<keyword evidence="9 16" id="KW-0408">Iron</keyword>
<feature type="disulfide bond" evidence="18">
    <location>
        <begin position="242"/>
        <end position="267"/>
    </location>
</feature>
<dbReference type="InterPro" id="IPR019793">
    <property type="entry name" value="Peroxidases_heam-ligand_BS"/>
</dbReference>
<keyword evidence="11" id="KW-0325">Glycoprotein</keyword>
<dbReference type="InterPro" id="IPR002016">
    <property type="entry name" value="Haem_peroxidase"/>
</dbReference>
<feature type="binding site" evidence="16">
    <location>
        <position position="283"/>
    </location>
    <ligand>
        <name>Ca(2+)</name>
        <dbReference type="ChEBI" id="CHEBI:29108"/>
        <label>2</label>
    </ligand>
</feature>
<keyword evidence="10 18" id="KW-1015">Disulfide bond</keyword>
<feature type="binding site" evidence="16">
    <location>
        <position position="280"/>
    </location>
    <ligand>
        <name>Ca(2+)</name>
        <dbReference type="ChEBI" id="CHEBI:29108"/>
        <label>2</label>
    </ligand>
</feature>
<evidence type="ECO:0000313" key="21">
    <source>
        <dbReference type="EMBL" id="RCV21911.1"/>
    </source>
</evidence>
<dbReference type="GO" id="GO:0042744">
    <property type="term" value="P:hydrogen peroxide catabolic process"/>
    <property type="evidence" value="ECO:0007669"/>
    <property type="project" value="UniProtKB-KW"/>
</dbReference>
<dbReference type="GO" id="GO:0020037">
    <property type="term" value="F:heme binding"/>
    <property type="evidence" value="ECO:0007669"/>
    <property type="project" value="UniProtKB-UniRule"/>
</dbReference>
<feature type="site" description="Transition state stabilizer" evidence="17">
    <location>
        <position position="108"/>
    </location>
</feature>
<dbReference type="AlphaFoldDB" id="A0A368QVD8"/>
<evidence type="ECO:0000256" key="7">
    <source>
        <dbReference type="ARBA" id="ARBA00022837"/>
    </source>
</evidence>
<protein>
    <recommendedName>
        <fullName evidence="19">Peroxidase</fullName>
        <ecNumber evidence="19">1.11.1.7</ecNumber>
    </recommendedName>
</protein>
<evidence type="ECO:0000256" key="1">
    <source>
        <dbReference type="ARBA" id="ARBA00000189"/>
    </source>
</evidence>
<evidence type="ECO:0000256" key="18">
    <source>
        <dbReference type="PIRSR" id="PIRSR600823-5"/>
    </source>
</evidence>
<dbReference type="CDD" id="cd00693">
    <property type="entry name" value="secretory_peroxidase"/>
    <property type="match status" value="1"/>
</dbReference>
<dbReference type="InterPro" id="IPR010255">
    <property type="entry name" value="Haem_peroxidase_sf"/>
</dbReference>
<dbReference type="InterPro" id="IPR000823">
    <property type="entry name" value="Peroxidase_pln"/>
</dbReference>
<comment type="similarity">
    <text evidence="3">Belongs to the peroxidase family. Ascorbate peroxidase subfamily.</text>
</comment>
<dbReference type="FunFam" id="1.10.420.10:FF:000001">
    <property type="entry name" value="Peroxidase"/>
    <property type="match status" value="1"/>
</dbReference>
<feature type="binding site" evidence="16">
    <location>
        <position position="236"/>
    </location>
    <ligand>
        <name>Ca(2+)</name>
        <dbReference type="ChEBI" id="CHEBI:29108"/>
        <label>2</label>
    </ligand>
</feature>
<feature type="binding site" evidence="16">
    <location>
        <position position="113"/>
    </location>
    <ligand>
        <name>Ca(2+)</name>
        <dbReference type="ChEBI" id="CHEBI:29108"/>
        <label>1</label>
    </ligand>
</feature>
<dbReference type="GO" id="GO:0005576">
    <property type="term" value="C:extracellular region"/>
    <property type="evidence" value="ECO:0007669"/>
    <property type="project" value="UniProtKB-SubCell"/>
</dbReference>
<evidence type="ECO:0000256" key="13">
    <source>
        <dbReference type="ARBA" id="ARBA00023324"/>
    </source>
</evidence>
<dbReference type="EC" id="1.11.1.7" evidence="19"/>
<evidence type="ECO:0000256" key="9">
    <source>
        <dbReference type="ARBA" id="ARBA00023004"/>
    </source>
</evidence>
<dbReference type="KEGG" id="sita:101782279"/>
<feature type="disulfide bond" evidence="18">
    <location>
        <begin position="81"/>
        <end position="157"/>
    </location>
</feature>
<organism evidence="21">
    <name type="scientific">Setaria italica</name>
    <name type="common">Foxtail millet</name>
    <name type="synonym">Panicum italicum</name>
    <dbReference type="NCBI Taxonomy" id="4555"/>
    <lineage>
        <taxon>Eukaryota</taxon>
        <taxon>Viridiplantae</taxon>
        <taxon>Streptophyta</taxon>
        <taxon>Embryophyta</taxon>
        <taxon>Tracheophyta</taxon>
        <taxon>Spermatophyta</taxon>
        <taxon>Magnoliopsida</taxon>
        <taxon>Liliopsida</taxon>
        <taxon>Poales</taxon>
        <taxon>Poaceae</taxon>
        <taxon>PACMAD clade</taxon>
        <taxon>Panicoideae</taxon>
        <taxon>Panicodae</taxon>
        <taxon>Paniceae</taxon>
        <taxon>Cenchrinae</taxon>
        <taxon>Setaria</taxon>
    </lineage>
</organism>
<dbReference type="Pfam" id="PF00141">
    <property type="entry name" value="peroxidase"/>
    <property type="match status" value="1"/>
</dbReference>
<feature type="binding site" evidence="16">
    <location>
        <position position="120"/>
    </location>
    <ligand>
        <name>Ca(2+)</name>
        <dbReference type="ChEBI" id="CHEBI:29108"/>
        <label>1</label>
    </ligand>
</feature>
<keyword evidence="13 19" id="KW-0376">Hydrogen peroxide</keyword>
<feature type="disulfide bond" evidence="18">
    <location>
        <begin position="114"/>
        <end position="119"/>
    </location>
</feature>
<dbReference type="PROSITE" id="PS50873">
    <property type="entry name" value="PEROXIDASE_4"/>
    <property type="match status" value="1"/>
</dbReference>
<evidence type="ECO:0000256" key="8">
    <source>
        <dbReference type="ARBA" id="ARBA00023002"/>
    </source>
</evidence>
<dbReference type="PANTHER" id="PTHR31388">
    <property type="entry name" value="PEROXIDASE 72-RELATED"/>
    <property type="match status" value="1"/>
</dbReference>
<keyword evidence="8 19" id="KW-0560">Oxidoreductase</keyword>
<keyword evidence="4 19" id="KW-0575">Peroxidase</keyword>
<dbReference type="PRINTS" id="PR00461">
    <property type="entry name" value="PLPEROXIDASE"/>
</dbReference>
<dbReference type="OrthoDB" id="2113341at2759"/>
<dbReference type="InterPro" id="IPR033905">
    <property type="entry name" value="Secretory_peroxidase"/>
</dbReference>
<dbReference type="PRINTS" id="PR00458">
    <property type="entry name" value="PEROXIDASE"/>
</dbReference>
<evidence type="ECO:0000256" key="19">
    <source>
        <dbReference type="RuleBase" id="RU362060"/>
    </source>
</evidence>
<reference evidence="21" key="2">
    <citation type="submission" date="2015-07" db="EMBL/GenBank/DDBJ databases">
        <authorList>
            <person name="Noorani M."/>
        </authorList>
    </citation>
    <scope>NUCLEOTIDE SEQUENCE</scope>
    <source>
        <strain evidence="21">Yugu1</strain>
    </source>
</reference>
<reference evidence="21" key="1">
    <citation type="journal article" date="2012" name="Nat. Biotechnol.">
        <title>Reference genome sequence of the model plant Setaria.</title>
        <authorList>
            <person name="Bennetzen J.L."/>
            <person name="Schmutz J."/>
            <person name="Wang H."/>
            <person name="Percifield R."/>
            <person name="Hawkins J."/>
            <person name="Pontaroli A.C."/>
            <person name="Estep M."/>
            <person name="Feng L."/>
            <person name="Vaughn J.N."/>
            <person name="Grimwood J."/>
            <person name="Jenkins J."/>
            <person name="Barry K."/>
            <person name="Lindquist E."/>
            <person name="Hellsten U."/>
            <person name="Deshpande S."/>
            <person name="Wang X."/>
            <person name="Wu X."/>
            <person name="Mitros T."/>
            <person name="Triplett J."/>
            <person name="Yang X."/>
            <person name="Ye C.Y."/>
            <person name="Mauro-Herrera M."/>
            <person name="Wang L."/>
            <person name="Li P."/>
            <person name="Sharma M."/>
            <person name="Sharma R."/>
            <person name="Ronald P.C."/>
            <person name="Panaud O."/>
            <person name="Kellogg E.A."/>
            <person name="Brutnell T.P."/>
            <person name="Doust A.N."/>
            <person name="Tuskan G.A."/>
            <person name="Rokhsar D."/>
            <person name="Devos K.M."/>
        </authorList>
    </citation>
    <scope>NUCLEOTIDE SEQUENCE [LARGE SCALE GENOMIC DNA]</scope>
    <source>
        <strain evidence="21">Yugu1</strain>
    </source>
</reference>
<dbReference type="PROSITE" id="PS00435">
    <property type="entry name" value="PEROXIDASE_1"/>
    <property type="match status" value="1"/>
</dbReference>
<dbReference type="GO" id="GO:0006979">
    <property type="term" value="P:response to oxidative stress"/>
    <property type="evidence" value="ECO:0007669"/>
    <property type="project" value="UniProtKB-UniRule"/>
</dbReference>
<name>A0A368QVD8_SETIT</name>
<evidence type="ECO:0000256" key="6">
    <source>
        <dbReference type="ARBA" id="ARBA00022723"/>
    </source>
</evidence>
<evidence type="ECO:0000256" key="14">
    <source>
        <dbReference type="PIRSR" id="PIRSR600823-1"/>
    </source>
</evidence>
<dbReference type="PANTHER" id="PTHR31388:SF187">
    <property type="entry name" value="PEROXIDASE"/>
    <property type="match status" value="1"/>
</dbReference>
<evidence type="ECO:0000256" key="10">
    <source>
        <dbReference type="ARBA" id="ARBA00023157"/>
    </source>
</evidence>
<comment type="function">
    <text evidence="19">Removal of H(2)O(2), oxidation of toxic reductants, biosynthesis and degradation of lignin, suberization, auxin catabolism, response to environmental stresses such as wounding, pathogen attack and oxidative stress.</text>
</comment>
<feature type="binding site" evidence="16">
    <location>
        <position position="288"/>
    </location>
    <ligand>
        <name>Ca(2+)</name>
        <dbReference type="ChEBI" id="CHEBI:29108"/>
        <label>2</label>
    </ligand>
</feature>
<evidence type="ECO:0000256" key="15">
    <source>
        <dbReference type="PIRSR" id="PIRSR600823-2"/>
    </source>
</evidence>
<dbReference type="Gene3D" id="1.10.520.10">
    <property type="match status" value="1"/>
</dbReference>
<feature type="disulfide bond" evidence="18">
    <location>
        <begin position="163"/>
        <end position="354"/>
    </location>
</feature>
<keyword evidence="19" id="KW-0964">Secreted</keyword>
<dbReference type="InterPro" id="IPR019794">
    <property type="entry name" value="Peroxidases_AS"/>
</dbReference>
<keyword evidence="5 19" id="KW-0349">Heme</keyword>
<keyword evidence="12" id="KW-0873">Pyrrolidone carboxylic acid</keyword>
<evidence type="ECO:0000256" key="5">
    <source>
        <dbReference type="ARBA" id="ARBA00022617"/>
    </source>
</evidence>
<feature type="active site" description="Proton acceptor" evidence="14">
    <location>
        <position position="112"/>
    </location>
</feature>
<dbReference type="PROSITE" id="PS00436">
    <property type="entry name" value="PEROXIDASE_2"/>
    <property type="match status" value="1"/>
</dbReference>
<dbReference type="Gene3D" id="1.10.420.10">
    <property type="entry name" value="Peroxidase, domain 2"/>
    <property type="match status" value="1"/>
</dbReference>
<dbReference type="GO" id="GO:0046872">
    <property type="term" value="F:metal ion binding"/>
    <property type="evidence" value="ECO:0007669"/>
    <property type="project" value="UniProtKB-UniRule"/>
</dbReference>
<dbReference type="SUPFAM" id="SSF48113">
    <property type="entry name" value="Heme-dependent peroxidases"/>
    <property type="match status" value="1"/>
</dbReference>
<comment type="catalytic activity">
    <reaction evidence="1 19">
        <text>2 a phenolic donor + H2O2 = 2 a phenolic radical donor + 2 H2O</text>
        <dbReference type="Rhea" id="RHEA:56136"/>
        <dbReference type="ChEBI" id="CHEBI:15377"/>
        <dbReference type="ChEBI" id="CHEBI:16240"/>
        <dbReference type="ChEBI" id="CHEBI:139520"/>
        <dbReference type="ChEBI" id="CHEBI:139521"/>
        <dbReference type="EC" id="1.11.1.7"/>
    </reaction>
</comment>